<evidence type="ECO:0000313" key="2">
    <source>
        <dbReference type="EMBL" id="JAP12088.1"/>
    </source>
</evidence>
<keyword evidence="1" id="KW-0732">Signal</keyword>
<name>A0A0V0GVH3_SOLCH</name>
<sequence>LFLLFSILKPFFVHVGALEKSVPLLEFYLAICKERVLSYANTQISLPPLSPTLTQKRGEDVVDNKFILFFSSFQGLE</sequence>
<organism evidence="2">
    <name type="scientific">Solanum chacoense</name>
    <name type="common">Chaco potato</name>
    <dbReference type="NCBI Taxonomy" id="4108"/>
    <lineage>
        <taxon>Eukaryota</taxon>
        <taxon>Viridiplantae</taxon>
        <taxon>Streptophyta</taxon>
        <taxon>Embryophyta</taxon>
        <taxon>Tracheophyta</taxon>
        <taxon>Spermatophyta</taxon>
        <taxon>Magnoliopsida</taxon>
        <taxon>eudicotyledons</taxon>
        <taxon>Gunneridae</taxon>
        <taxon>Pentapetalae</taxon>
        <taxon>asterids</taxon>
        <taxon>lamiids</taxon>
        <taxon>Solanales</taxon>
        <taxon>Solanaceae</taxon>
        <taxon>Solanoideae</taxon>
        <taxon>Solaneae</taxon>
        <taxon>Solanum</taxon>
    </lineage>
</organism>
<feature type="signal peptide" evidence="1">
    <location>
        <begin position="1"/>
        <end position="17"/>
    </location>
</feature>
<dbReference type="EMBL" id="GEDG01030167">
    <property type="protein sequence ID" value="JAP12088.1"/>
    <property type="molecule type" value="Transcribed_RNA"/>
</dbReference>
<evidence type="ECO:0000256" key="1">
    <source>
        <dbReference type="SAM" id="SignalP"/>
    </source>
</evidence>
<feature type="chain" id="PRO_5006865515" evidence="1">
    <location>
        <begin position="18"/>
        <end position="77"/>
    </location>
</feature>
<dbReference type="AlphaFoldDB" id="A0A0V0GVH3"/>
<feature type="non-terminal residue" evidence="2">
    <location>
        <position position="1"/>
    </location>
</feature>
<proteinExistence type="predicted"/>
<protein>
    <submittedName>
        <fullName evidence="2">Putative ovule protein</fullName>
    </submittedName>
</protein>
<reference evidence="2" key="1">
    <citation type="submission" date="2015-12" db="EMBL/GenBank/DDBJ databases">
        <title>Gene expression during late stages of embryo sac development: a critical building block for successful pollen-pistil interactions.</title>
        <authorList>
            <person name="Liu Y."/>
            <person name="Joly V."/>
            <person name="Sabar M."/>
            <person name="Matton D.P."/>
        </authorList>
    </citation>
    <scope>NUCLEOTIDE SEQUENCE</scope>
</reference>
<accession>A0A0V0GVH3</accession>